<feature type="domain" description="Phospholipid/glycerol acyltransferase" evidence="3">
    <location>
        <begin position="33"/>
        <end position="150"/>
    </location>
</feature>
<protein>
    <recommendedName>
        <fullName evidence="3">Phospholipid/glycerol acyltransferase domain-containing protein</fullName>
    </recommendedName>
</protein>
<sequence>MAYPVARHIIPPFLRFFIRSINGLEYAPKQGPYIIACKHTGTLDGLFIASVIISAIKKKIHFIANVSHRGWFWKKYIFENWAGSIRFDKKNPSQCLNAAMEYLKKNEIVGIFPSGLLEHGETENSRGKTGVARLALWSKVPVLPVGLHNFRVLKRGRMIMKHLMNPHNMRITIGQLMTFPDVYDKPISHELLREVTGRIINRIEELSVQ</sequence>
<dbReference type="PANTHER" id="PTHR10434:SF11">
    <property type="entry name" value="1-ACYL-SN-GLYCEROL-3-PHOSPHATE ACYLTRANSFERASE"/>
    <property type="match status" value="1"/>
</dbReference>
<organism evidence="4 5">
    <name type="scientific">Candidatus Kerfeldbacteria bacterium RIFCSPLOWO2_01_FULL_48_11</name>
    <dbReference type="NCBI Taxonomy" id="1798543"/>
    <lineage>
        <taxon>Bacteria</taxon>
        <taxon>Candidatus Kerfeldiibacteriota</taxon>
    </lineage>
</organism>
<evidence type="ECO:0000256" key="1">
    <source>
        <dbReference type="ARBA" id="ARBA00022679"/>
    </source>
</evidence>
<reference evidence="4 5" key="1">
    <citation type="journal article" date="2016" name="Nat. Commun.">
        <title>Thousands of microbial genomes shed light on interconnected biogeochemical processes in an aquifer system.</title>
        <authorList>
            <person name="Anantharaman K."/>
            <person name="Brown C.T."/>
            <person name="Hug L.A."/>
            <person name="Sharon I."/>
            <person name="Castelle C.J."/>
            <person name="Probst A.J."/>
            <person name="Thomas B.C."/>
            <person name="Singh A."/>
            <person name="Wilkins M.J."/>
            <person name="Karaoz U."/>
            <person name="Brodie E.L."/>
            <person name="Williams K.H."/>
            <person name="Hubbard S.S."/>
            <person name="Banfield J.F."/>
        </authorList>
    </citation>
    <scope>NUCLEOTIDE SEQUENCE [LARGE SCALE GENOMIC DNA]</scope>
</reference>
<dbReference type="Proteomes" id="UP000179164">
    <property type="component" value="Unassembled WGS sequence"/>
</dbReference>
<gene>
    <name evidence="4" type="ORF">A2898_00940</name>
</gene>
<keyword evidence="2" id="KW-0012">Acyltransferase</keyword>
<keyword evidence="1" id="KW-0808">Transferase</keyword>
<dbReference type="GO" id="GO:0006654">
    <property type="term" value="P:phosphatidic acid biosynthetic process"/>
    <property type="evidence" value="ECO:0007669"/>
    <property type="project" value="TreeGrafter"/>
</dbReference>
<dbReference type="GO" id="GO:0005886">
    <property type="term" value="C:plasma membrane"/>
    <property type="evidence" value="ECO:0007669"/>
    <property type="project" value="TreeGrafter"/>
</dbReference>
<dbReference type="SUPFAM" id="SSF69593">
    <property type="entry name" value="Glycerol-3-phosphate (1)-acyltransferase"/>
    <property type="match status" value="1"/>
</dbReference>
<evidence type="ECO:0000259" key="3">
    <source>
        <dbReference type="SMART" id="SM00563"/>
    </source>
</evidence>
<name>A0A1G2B8W7_9BACT</name>
<dbReference type="GO" id="GO:0003841">
    <property type="term" value="F:1-acylglycerol-3-phosphate O-acyltransferase activity"/>
    <property type="evidence" value="ECO:0007669"/>
    <property type="project" value="TreeGrafter"/>
</dbReference>
<dbReference type="SMART" id="SM00563">
    <property type="entry name" value="PlsC"/>
    <property type="match status" value="1"/>
</dbReference>
<dbReference type="InterPro" id="IPR002123">
    <property type="entry name" value="Plipid/glycerol_acylTrfase"/>
</dbReference>
<dbReference type="Pfam" id="PF01553">
    <property type="entry name" value="Acyltransferase"/>
    <property type="match status" value="1"/>
</dbReference>
<dbReference type="EMBL" id="MHKE01000005">
    <property type="protein sequence ID" value="OGY84657.1"/>
    <property type="molecule type" value="Genomic_DNA"/>
</dbReference>
<proteinExistence type="predicted"/>
<evidence type="ECO:0000313" key="5">
    <source>
        <dbReference type="Proteomes" id="UP000179164"/>
    </source>
</evidence>
<dbReference type="CDD" id="cd07989">
    <property type="entry name" value="LPLAT_AGPAT-like"/>
    <property type="match status" value="1"/>
</dbReference>
<dbReference type="PANTHER" id="PTHR10434">
    <property type="entry name" value="1-ACYL-SN-GLYCEROL-3-PHOSPHATE ACYLTRANSFERASE"/>
    <property type="match status" value="1"/>
</dbReference>
<comment type="caution">
    <text evidence="4">The sequence shown here is derived from an EMBL/GenBank/DDBJ whole genome shotgun (WGS) entry which is preliminary data.</text>
</comment>
<evidence type="ECO:0000313" key="4">
    <source>
        <dbReference type="EMBL" id="OGY84657.1"/>
    </source>
</evidence>
<dbReference type="AlphaFoldDB" id="A0A1G2B8W7"/>
<dbReference type="STRING" id="1798543.A2898_00940"/>
<accession>A0A1G2B8W7</accession>
<evidence type="ECO:0000256" key="2">
    <source>
        <dbReference type="ARBA" id="ARBA00023315"/>
    </source>
</evidence>